<comment type="caution">
    <text evidence="1">The sequence shown here is derived from an EMBL/GenBank/DDBJ whole genome shotgun (WGS) entry which is preliminary data.</text>
</comment>
<organism evidence="1 2">
    <name type="scientific">Entomophthora muscae</name>
    <dbReference type="NCBI Taxonomy" id="34485"/>
    <lineage>
        <taxon>Eukaryota</taxon>
        <taxon>Fungi</taxon>
        <taxon>Fungi incertae sedis</taxon>
        <taxon>Zoopagomycota</taxon>
        <taxon>Entomophthoromycotina</taxon>
        <taxon>Entomophthoromycetes</taxon>
        <taxon>Entomophthorales</taxon>
        <taxon>Entomophthoraceae</taxon>
        <taxon>Entomophthora</taxon>
    </lineage>
</organism>
<evidence type="ECO:0000313" key="2">
    <source>
        <dbReference type="Proteomes" id="UP001165960"/>
    </source>
</evidence>
<protein>
    <submittedName>
        <fullName evidence="1">Uncharacterized protein</fullName>
    </submittedName>
</protein>
<name>A0ACC2U6X8_9FUNG</name>
<accession>A0ACC2U6X8</accession>
<sequence length="190" mass="20934">MTRDALAGLTHAEGASEWAVTAYKDAQLVYLDPVSLSGVYCVNSIELVWDVLVTLPFKNVPEMGRAHAAACFCFPVEHTVTVSSIMPGIVRPSKKAQKARKPVSKLTKLTDLNQTVNQKWVTAAPVCQLKPAPPCKLTLINQRNMRVTRYKLINQNGCQKLVTQGFFATWTRYLLEDAKEIGDQDSGGIA</sequence>
<evidence type="ECO:0000313" key="1">
    <source>
        <dbReference type="EMBL" id="KAJ9082654.1"/>
    </source>
</evidence>
<dbReference type="Proteomes" id="UP001165960">
    <property type="component" value="Unassembled WGS sequence"/>
</dbReference>
<dbReference type="EMBL" id="QTSX02001426">
    <property type="protein sequence ID" value="KAJ9082654.1"/>
    <property type="molecule type" value="Genomic_DNA"/>
</dbReference>
<keyword evidence="2" id="KW-1185">Reference proteome</keyword>
<proteinExistence type="predicted"/>
<gene>
    <name evidence="1" type="ORF">DSO57_1002600</name>
</gene>
<reference evidence="1" key="1">
    <citation type="submission" date="2022-04" db="EMBL/GenBank/DDBJ databases">
        <title>Genome of the entomopathogenic fungus Entomophthora muscae.</title>
        <authorList>
            <person name="Elya C."/>
            <person name="Lovett B.R."/>
            <person name="Lee E."/>
            <person name="Macias A.M."/>
            <person name="Hajek A.E."/>
            <person name="De Bivort B.L."/>
            <person name="Kasson M.T."/>
            <person name="De Fine Licht H.H."/>
            <person name="Stajich J.E."/>
        </authorList>
    </citation>
    <scope>NUCLEOTIDE SEQUENCE</scope>
    <source>
        <strain evidence="1">Berkeley</strain>
    </source>
</reference>